<feature type="region of interest" description="Disordered" evidence="1">
    <location>
        <begin position="492"/>
        <end position="547"/>
    </location>
</feature>
<evidence type="ECO:0000256" key="1">
    <source>
        <dbReference type="SAM" id="MobiDB-lite"/>
    </source>
</evidence>
<feature type="compositionally biased region" description="Pro residues" evidence="1">
    <location>
        <begin position="496"/>
        <end position="507"/>
    </location>
</feature>
<protein>
    <recommendedName>
        <fullName evidence="4">F-box domain-containing protein</fullName>
    </recommendedName>
</protein>
<accession>A0AAE8SSI6</accession>
<evidence type="ECO:0000313" key="2">
    <source>
        <dbReference type="EMBL" id="SPN99239.1"/>
    </source>
</evidence>
<dbReference type="SUPFAM" id="SSF52047">
    <property type="entry name" value="RNI-like"/>
    <property type="match status" value="1"/>
</dbReference>
<organism evidence="2 3">
    <name type="scientific">Cephalotrichum gorgonifer</name>
    <dbReference type="NCBI Taxonomy" id="2041049"/>
    <lineage>
        <taxon>Eukaryota</taxon>
        <taxon>Fungi</taxon>
        <taxon>Dikarya</taxon>
        <taxon>Ascomycota</taxon>
        <taxon>Pezizomycotina</taxon>
        <taxon>Sordariomycetes</taxon>
        <taxon>Hypocreomycetidae</taxon>
        <taxon>Microascales</taxon>
        <taxon>Microascaceae</taxon>
        <taxon>Cephalotrichum</taxon>
    </lineage>
</organism>
<proteinExistence type="predicted"/>
<dbReference type="EMBL" id="ONZQ02000002">
    <property type="protein sequence ID" value="SPN99239.1"/>
    <property type="molecule type" value="Genomic_DNA"/>
</dbReference>
<comment type="caution">
    <text evidence="2">The sequence shown here is derived from an EMBL/GenBank/DDBJ whole genome shotgun (WGS) entry which is preliminary data.</text>
</comment>
<name>A0AAE8SSI6_9PEZI</name>
<sequence>MHTLGPNDNIEEDQTTFKRSGASNQVALVRPPTPGWRMLLRPPSRASKGILGLPDELLHDIVRQATPRHSRYNYTDRADHYRPYIALAKSCRRLHRLATAMMYSGLYLSIGTDETSANRDKYPVEVMRKLLRSFQENPRLGELCTDFDIMLYHPRRRPGRQWEDYDVPDIPLDEEAEAHVEVVTALAALVPGTQRINVTGSIHRFQEIWIILGIASANAPRLEEVRLCQFGGTAHGPICDSLCRAGALKNLEVSNVRETTGIKKEVARQHPVFVEKMAISNYFQDAPESFRHLVSWPERIEHLELESESEGRGGVVTWGLPDLMPALSCQRDNLRTLAIGRAPKSDTGLSGFSVSDFPNLEELELSRWSTGTLVAEQDNLFAPRLRKFTWCFNIDGMINGMGCDVSDFGEEEETWLRSLMTTAVERGARLSHVHVGFYPYFERVWEENLSGVVFPWNRIDALREEFRGAGIRVTCESNPKWYEGIWARSQPGYRSPTPPPRSPPPEPGAHLPGPETDGESVVSLDGEGQENKITTYFRPLPLRRKTM</sequence>
<evidence type="ECO:0008006" key="4">
    <source>
        <dbReference type="Google" id="ProtNLM"/>
    </source>
</evidence>
<dbReference type="AlphaFoldDB" id="A0AAE8SSI6"/>
<dbReference type="Proteomes" id="UP001187682">
    <property type="component" value="Unassembled WGS sequence"/>
</dbReference>
<evidence type="ECO:0000313" key="3">
    <source>
        <dbReference type="Proteomes" id="UP001187682"/>
    </source>
</evidence>
<keyword evidence="3" id="KW-1185">Reference proteome</keyword>
<reference evidence="2" key="1">
    <citation type="submission" date="2018-03" db="EMBL/GenBank/DDBJ databases">
        <authorList>
            <person name="Guldener U."/>
        </authorList>
    </citation>
    <scope>NUCLEOTIDE SEQUENCE</scope>
</reference>
<gene>
    <name evidence="2" type="ORF">DNG_02276</name>
</gene>
<feature type="region of interest" description="Disordered" evidence="1">
    <location>
        <begin position="1"/>
        <end position="25"/>
    </location>
</feature>